<protein>
    <recommendedName>
        <fullName evidence="1">T6SS Phospholipase effector Tle1-like catalytic domain-containing protein</fullName>
    </recommendedName>
</protein>
<keyword evidence="3" id="KW-1185">Reference proteome</keyword>
<dbReference type="InterPro" id="IPR018712">
    <property type="entry name" value="Tle1-like_cat"/>
</dbReference>
<sequence length="514" mass="58854">MNTEESKSFISNIDVQTAPVNVGNSTYEEAIPDGYLNITIGVFIDGTLNNAENTKARQAYEKEGSKSNYEKKQSEIYKNLKRNNSKDDLVSYSNDLSNVAIMETAYKEIISGNELQSKIYTQGMGSTKHTLDDSDGTGLAEGPSGIKARVEEACEQIVVEIRRLLKNNDIKKISVLRIDVFGFSRGAAAARHFMYEATRPIRESNKGRAIKTYYGKLGEFFIKYEIDQPILLQFRFAGLFDTVASYGKEHNLDTFQLDLDAVKKAKHTFHLVAQDEHRENFVITNIKSTGASGVEKYIPGVHSDIGGGYTDNYKEDYLVIREGYSSEAKENGSNAVTSNRLRDFLIRDSWYRPSEIYVNEYSLKKDTNQHIDPYYAVIINRTIKSKRYSYISLHLMVQYGVKKSIPLDYTFIKDKYTLDEEISVVLPNKTVYTTNLKDIKKRLYKYVFYGAAPMKFDNPDDENMIRAIRANCMHTSAHYSGKIDLVDKWGIHYWYAPHNPRESYFTRKREENNG</sequence>
<dbReference type="Proteomes" id="UP000008634">
    <property type="component" value="Chromosome"/>
</dbReference>
<dbReference type="Pfam" id="PF09994">
    <property type="entry name" value="T6SS_Tle1-like_cat"/>
    <property type="match status" value="1"/>
</dbReference>
<reference evidence="2 3" key="1">
    <citation type="journal article" date="2010" name="Stand. Genomic Sci.">
        <title>Complete genome sequence of Cellulophaga algicola type strain (IC166).</title>
        <authorList>
            <person name="Abt B."/>
            <person name="Lu M."/>
            <person name="Misra M."/>
            <person name="Han C."/>
            <person name="Nolan M."/>
            <person name="Lucas S."/>
            <person name="Hammon N."/>
            <person name="Deshpande S."/>
            <person name="Cheng J.F."/>
            <person name="Tapia R."/>
            <person name="Goodwin L."/>
            <person name="Pitluck S."/>
            <person name="Liolios K."/>
            <person name="Pagani I."/>
            <person name="Ivanova N."/>
            <person name="Mavromatis K."/>
            <person name="Ovchinikova G."/>
            <person name="Pati A."/>
            <person name="Chen A."/>
            <person name="Palaniappan K."/>
            <person name="Land M."/>
            <person name="Hauser L."/>
            <person name="Chang Y.J."/>
            <person name="Jeffries C.D."/>
            <person name="Detter J.C."/>
            <person name="Brambilla E."/>
            <person name="Rohde M."/>
            <person name="Tindall B.J."/>
            <person name="Goker M."/>
            <person name="Woyke T."/>
            <person name="Bristow J."/>
            <person name="Eisen J.A."/>
            <person name="Markowitz V."/>
            <person name="Hugenholtz P."/>
            <person name="Kyrpides N.C."/>
            <person name="Klenk H.P."/>
            <person name="Lapidus A."/>
        </authorList>
    </citation>
    <scope>NUCLEOTIDE SEQUENCE [LARGE SCALE GENOMIC DNA]</scope>
    <source>
        <strain evidence="3">DSM 14237 / IC166 / ACAM 630</strain>
    </source>
</reference>
<dbReference type="PANTHER" id="PTHR33840:SF1">
    <property type="entry name" value="TLE1 PHOSPHOLIPASE DOMAIN-CONTAINING PROTEIN"/>
    <property type="match status" value="1"/>
</dbReference>
<feature type="domain" description="T6SS Phospholipase effector Tle1-like catalytic" evidence="1">
    <location>
        <begin position="233"/>
        <end position="314"/>
    </location>
</feature>
<dbReference type="AlphaFoldDB" id="E6XD46"/>
<evidence type="ECO:0000313" key="3">
    <source>
        <dbReference type="Proteomes" id="UP000008634"/>
    </source>
</evidence>
<proteinExistence type="predicted"/>
<organism evidence="2 3">
    <name type="scientific">Cellulophaga algicola (strain DSM 14237 / IC166 / ACAM 630)</name>
    <dbReference type="NCBI Taxonomy" id="688270"/>
    <lineage>
        <taxon>Bacteria</taxon>
        <taxon>Pseudomonadati</taxon>
        <taxon>Bacteroidota</taxon>
        <taxon>Flavobacteriia</taxon>
        <taxon>Flavobacteriales</taxon>
        <taxon>Flavobacteriaceae</taxon>
        <taxon>Cellulophaga</taxon>
    </lineage>
</organism>
<dbReference type="HOGENOM" id="CLU_008342_2_0_10"/>
<dbReference type="eggNOG" id="COG3673">
    <property type="taxonomic scope" value="Bacteria"/>
</dbReference>
<dbReference type="OrthoDB" id="4378831at2"/>
<name>E6XD46_CELAD</name>
<dbReference type="EMBL" id="CP002453">
    <property type="protein sequence ID" value="ADV51233.1"/>
    <property type="molecule type" value="Genomic_DNA"/>
</dbReference>
<dbReference type="KEGG" id="cao:Celal_3989"/>
<accession>E6XD46</accession>
<evidence type="ECO:0000259" key="1">
    <source>
        <dbReference type="Pfam" id="PF09994"/>
    </source>
</evidence>
<dbReference type="PANTHER" id="PTHR33840">
    <property type="match status" value="1"/>
</dbReference>
<evidence type="ECO:0000313" key="2">
    <source>
        <dbReference type="EMBL" id="ADV51233.1"/>
    </source>
</evidence>
<dbReference type="RefSeq" id="WP_013552682.1">
    <property type="nucleotide sequence ID" value="NC_014934.1"/>
</dbReference>
<dbReference type="STRING" id="688270.Celal_3989"/>
<gene>
    <name evidence="2" type="ordered locus">Celal_3989</name>
</gene>